<comment type="cofactor">
    <cofactor evidence="1 13">
        <name>heme</name>
        <dbReference type="ChEBI" id="CHEBI:30413"/>
    </cofactor>
</comment>
<protein>
    <recommendedName>
        <fullName evidence="17">Cytochrome P450</fullName>
    </recommendedName>
</protein>
<dbReference type="GO" id="GO:0020037">
    <property type="term" value="F:heme binding"/>
    <property type="evidence" value="ECO:0007669"/>
    <property type="project" value="InterPro"/>
</dbReference>
<keyword evidence="5 13" id="KW-0349">Heme</keyword>
<comment type="similarity">
    <text evidence="4">Belongs to the cytochrome P450 family.</text>
</comment>
<evidence type="ECO:0000256" key="14">
    <source>
        <dbReference type="SAM" id="Phobius"/>
    </source>
</evidence>
<dbReference type="InterPro" id="IPR036396">
    <property type="entry name" value="Cyt_P450_sf"/>
</dbReference>
<dbReference type="GO" id="GO:0006805">
    <property type="term" value="P:xenobiotic metabolic process"/>
    <property type="evidence" value="ECO:0007669"/>
    <property type="project" value="TreeGrafter"/>
</dbReference>
<dbReference type="InterPro" id="IPR001128">
    <property type="entry name" value="Cyt_P450"/>
</dbReference>
<keyword evidence="16" id="KW-1185">Reference proteome</keyword>
<evidence type="ECO:0000256" key="11">
    <source>
        <dbReference type="ARBA" id="ARBA00023033"/>
    </source>
</evidence>
<dbReference type="PRINTS" id="PR00385">
    <property type="entry name" value="P450"/>
</dbReference>
<keyword evidence="10 13" id="KW-0408">Iron</keyword>
<evidence type="ECO:0000256" key="12">
    <source>
        <dbReference type="ARBA" id="ARBA00023136"/>
    </source>
</evidence>
<dbReference type="PANTHER" id="PTHR24300">
    <property type="entry name" value="CYTOCHROME P450 508A4-RELATED"/>
    <property type="match status" value="1"/>
</dbReference>
<dbReference type="PRINTS" id="PR00463">
    <property type="entry name" value="EP450I"/>
</dbReference>
<keyword evidence="14" id="KW-1133">Transmembrane helix</keyword>
<keyword evidence="8" id="KW-0492">Microsome</keyword>
<evidence type="ECO:0000256" key="10">
    <source>
        <dbReference type="ARBA" id="ARBA00023004"/>
    </source>
</evidence>
<comment type="subcellular location">
    <subcellularLocation>
        <location evidence="3">Endoplasmic reticulum membrane</location>
        <topology evidence="3">Peripheral membrane protein</topology>
    </subcellularLocation>
    <subcellularLocation>
        <location evidence="2">Microsome membrane</location>
        <topology evidence="2">Peripheral membrane protein</topology>
    </subcellularLocation>
</comment>
<feature type="transmembrane region" description="Helical" evidence="14">
    <location>
        <begin position="20"/>
        <end position="38"/>
    </location>
</feature>
<name>A0AA88XWZ7_PINIB</name>
<keyword evidence="12 14" id="KW-0472">Membrane</keyword>
<dbReference type="GO" id="GO:0016712">
    <property type="term" value="F:oxidoreductase activity, acting on paired donors, with incorporation or reduction of molecular oxygen, reduced flavin or flavoprotein as one donor, and incorporation of one atom of oxygen"/>
    <property type="evidence" value="ECO:0007669"/>
    <property type="project" value="TreeGrafter"/>
</dbReference>
<evidence type="ECO:0000313" key="15">
    <source>
        <dbReference type="EMBL" id="KAK3093467.1"/>
    </source>
</evidence>
<keyword evidence="6 13" id="KW-0479">Metal-binding</keyword>
<keyword evidence="11" id="KW-0503">Monooxygenase</keyword>
<evidence type="ECO:0000256" key="3">
    <source>
        <dbReference type="ARBA" id="ARBA00004406"/>
    </source>
</evidence>
<proteinExistence type="inferred from homology"/>
<gene>
    <name evidence="15" type="ORF">FSP39_016124</name>
</gene>
<dbReference type="EMBL" id="VSWD01000009">
    <property type="protein sequence ID" value="KAK3093467.1"/>
    <property type="molecule type" value="Genomic_DNA"/>
</dbReference>
<dbReference type="PANTHER" id="PTHR24300:SF375">
    <property type="entry name" value="CYTOCHROME P450 FAMILY"/>
    <property type="match status" value="1"/>
</dbReference>
<evidence type="ECO:0000256" key="1">
    <source>
        <dbReference type="ARBA" id="ARBA00001971"/>
    </source>
</evidence>
<dbReference type="InterPro" id="IPR002401">
    <property type="entry name" value="Cyt_P450_E_grp-I"/>
</dbReference>
<evidence type="ECO:0008006" key="17">
    <source>
        <dbReference type="Google" id="ProtNLM"/>
    </source>
</evidence>
<dbReference type="SUPFAM" id="SSF48264">
    <property type="entry name" value="Cytochrome P450"/>
    <property type="match status" value="1"/>
</dbReference>
<dbReference type="GO" id="GO:0005789">
    <property type="term" value="C:endoplasmic reticulum membrane"/>
    <property type="evidence" value="ECO:0007669"/>
    <property type="project" value="UniProtKB-SubCell"/>
</dbReference>
<evidence type="ECO:0000256" key="7">
    <source>
        <dbReference type="ARBA" id="ARBA00022824"/>
    </source>
</evidence>
<evidence type="ECO:0000256" key="5">
    <source>
        <dbReference type="ARBA" id="ARBA00022617"/>
    </source>
</evidence>
<keyword evidence="14" id="KW-0812">Transmembrane</keyword>
<organism evidence="15 16">
    <name type="scientific">Pinctada imbricata</name>
    <name type="common">Atlantic pearl-oyster</name>
    <name type="synonym">Pinctada martensii</name>
    <dbReference type="NCBI Taxonomy" id="66713"/>
    <lineage>
        <taxon>Eukaryota</taxon>
        <taxon>Metazoa</taxon>
        <taxon>Spiralia</taxon>
        <taxon>Lophotrochozoa</taxon>
        <taxon>Mollusca</taxon>
        <taxon>Bivalvia</taxon>
        <taxon>Autobranchia</taxon>
        <taxon>Pteriomorphia</taxon>
        <taxon>Pterioida</taxon>
        <taxon>Pterioidea</taxon>
        <taxon>Pteriidae</taxon>
        <taxon>Pinctada</taxon>
    </lineage>
</organism>
<keyword evidence="9" id="KW-0560">Oxidoreductase</keyword>
<keyword evidence="7" id="KW-0256">Endoplasmic reticulum</keyword>
<dbReference type="Proteomes" id="UP001186944">
    <property type="component" value="Unassembled WGS sequence"/>
</dbReference>
<sequence>MKKFLRTIFTYDNFSCLFTLRNVTLALALIIPIIVWMVRKRSVPPGPFTFPIFGSFQLLGVDGKSLNKTLIEIGKKYGPIFRINLGNCYLTVVQGHDLIQEALTNGAEYFQRRPVWLHTAKAIYNGKGIIWGDGTEWQTINKIAGKTANQFVTSKSVMEATIQEEIRLILNELYLEKCRPINLRLIISNAVYNILSTLTFGERLEYDRSSCRTFKENLQSLALADIMRMPENYQIYSRWFSKKVESLSKTRSKIIEFLEPRLTNHKSAFVKRESKDFIDICVQHIRDGDSKLDDEDVLQSMIDLFTAGCEPTVSVLMWAFLFMVRYPEMQKRCRFEIMKAMSNSKNPSWGDRDKMLYVQAVLLEVKRFASAMSCGLPHTMDTDLELGGYRIPRGDIVIFHQYASHMDPTYWKRPSEFRPENFIDSDGKLIQHVAFFPYGHGPRACPFSSVTDKILYLTFTSILTQYELRSPDDSPMPSTDSVPGTIRFPKNYYVCPYPIES</sequence>
<dbReference type="Pfam" id="PF00067">
    <property type="entry name" value="p450"/>
    <property type="match status" value="1"/>
</dbReference>
<evidence type="ECO:0000256" key="9">
    <source>
        <dbReference type="ARBA" id="ARBA00023002"/>
    </source>
</evidence>
<dbReference type="AlphaFoldDB" id="A0AA88XWZ7"/>
<evidence type="ECO:0000313" key="16">
    <source>
        <dbReference type="Proteomes" id="UP001186944"/>
    </source>
</evidence>
<dbReference type="GO" id="GO:0006082">
    <property type="term" value="P:organic acid metabolic process"/>
    <property type="evidence" value="ECO:0007669"/>
    <property type="project" value="TreeGrafter"/>
</dbReference>
<accession>A0AA88XWZ7</accession>
<dbReference type="Gene3D" id="1.10.630.10">
    <property type="entry name" value="Cytochrome P450"/>
    <property type="match status" value="1"/>
</dbReference>
<feature type="binding site" description="axial binding residue" evidence="13">
    <location>
        <position position="445"/>
    </location>
    <ligand>
        <name>heme</name>
        <dbReference type="ChEBI" id="CHEBI:30413"/>
    </ligand>
    <ligandPart>
        <name>Fe</name>
        <dbReference type="ChEBI" id="CHEBI:18248"/>
    </ligandPart>
</feature>
<dbReference type="FunFam" id="1.10.630.10:FF:000238">
    <property type="entry name" value="Cytochrome P450 2A6"/>
    <property type="match status" value="1"/>
</dbReference>
<dbReference type="GO" id="GO:0005506">
    <property type="term" value="F:iron ion binding"/>
    <property type="evidence" value="ECO:0007669"/>
    <property type="project" value="InterPro"/>
</dbReference>
<dbReference type="InterPro" id="IPR050182">
    <property type="entry name" value="Cytochrome_P450_fam2"/>
</dbReference>
<evidence type="ECO:0000256" key="8">
    <source>
        <dbReference type="ARBA" id="ARBA00022848"/>
    </source>
</evidence>
<comment type="caution">
    <text evidence="15">The sequence shown here is derived from an EMBL/GenBank/DDBJ whole genome shotgun (WGS) entry which is preliminary data.</text>
</comment>
<reference evidence="15" key="1">
    <citation type="submission" date="2019-08" db="EMBL/GenBank/DDBJ databases">
        <title>The improved chromosome-level genome for the pearl oyster Pinctada fucata martensii using PacBio sequencing and Hi-C.</title>
        <authorList>
            <person name="Zheng Z."/>
        </authorList>
    </citation>
    <scope>NUCLEOTIDE SEQUENCE</scope>
    <source>
        <strain evidence="15">ZZ-2019</strain>
        <tissue evidence="15">Adductor muscle</tissue>
    </source>
</reference>
<evidence type="ECO:0000256" key="4">
    <source>
        <dbReference type="ARBA" id="ARBA00010617"/>
    </source>
</evidence>
<evidence type="ECO:0000256" key="6">
    <source>
        <dbReference type="ARBA" id="ARBA00022723"/>
    </source>
</evidence>
<evidence type="ECO:0000256" key="13">
    <source>
        <dbReference type="PIRSR" id="PIRSR602401-1"/>
    </source>
</evidence>
<evidence type="ECO:0000256" key="2">
    <source>
        <dbReference type="ARBA" id="ARBA00004174"/>
    </source>
</evidence>